<accession>Q1MR28</accession>
<evidence type="ECO:0000256" key="1">
    <source>
        <dbReference type="SAM" id="MobiDB-lite"/>
    </source>
</evidence>
<dbReference type="PROSITE" id="PS00018">
    <property type="entry name" value="EF_HAND_1"/>
    <property type="match status" value="2"/>
</dbReference>
<feature type="domain" description="EF-hand" evidence="3">
    <location>
        <begin position="50"/>
        <end position="77"/>
    </location>
</feature>
<feature type="compositionally biased region" description="Basic and acidic residues" evidence="1">
    <location>
        <begin position="67"/>
        <end position="98"/>
    </location>
</feature>
<dbReference type="SUPFAM" id="SSF47473">
    <property type="entry name" value="EF-hand"/>
    <property type="match status" value="1"/>
</dbReference>
<dbReference type="GO" id="GO:0005509">
    <property type="term" value="F:calcium ion binding"/>
    <property type="evidence" value="ECO:0007669"/>
    <property type="project" value="InterPro"/>
</dbReference>
<dbReference type="Pfam" id="PF13202">
    <property type="entry name" value="EF-hand_5"/>
    <property type="match status" value="2"/>
</dbReference>
<dbReference type="HOGENOM" id="CLU_160501_0_0_7"/>
<dbReference type="CDD" id="cd00051">
    <property type="entry name" value="EFh"/>
    <property type="match status" value="1"/>
</dbReference>
<dbReference type="SMART" id="SM00054">
    <property type="entry name" value="EFh"/>
    <property type="match status" value="2"/>
</dbReference>
<feature type="domain" description="EF-hand" evidence="3">
    <location>
        <begin position="23"/>
        <end position="49"/>
    </location>
</feature>
<proteinExistence type="predicted"/>
<dbReference type="OrthoDB" id="5460649at2"/>
<dbReference type="Proteomes" id="UP000002430">
    <property type="component" value="Chromosome"/>
</dbReference>
<keyword evidence="5" id="KW-1185">Reference proteome</keyword>
<evidence type="ECO:0000313" key="4">
    <source>
        <dbReference type="EMBL" id="CAJ54548.1"/>
    </source>
</evidence>
<sequence>MKKWMVICFLVWFVSPVMAGSRFDDIDLNKDGYISWEEFQTVFPNLKKVAFDAIDTNKDGKISREEWERFQKSHEQNVQSEEGKKEMDNVKMHQRSPEELTDSEQPKTTSTKSHMKPLVQPPVTK</sequence>
<keyword evidence="2" id="KW-0732">Signal</keyword>
<dbReference type="STRING" id="363253.LI0494"/>
<dbReference type="PROSITE" id="PS50222">
    <property type="entry name" value="EF_HAND_2"/>
    <property type="match status" value="2"/>
</dbReference>
<dbReference type="RefSeq" id="WP_011526578.1">
    <property type="nucleotide sequence ID" value="NC_008011.1"/>
</dbReference>
<feature type="chain" id="PRO_5004194194" description="EF-hand domain-containing protein" evidence="2">
    <location>
        <begin position="20"/>
        <end position="125"/>
    </location>
</feature>
<dbReference type="InterPro" id="IPR002048">
    <property type="entry name" value="EF_hand_dom"/>
</dbReference>
<dbReference type="InterPro" id="IPR018247">
    <property type="entry name" value="EF_Hand_1_Ca_BS"/>
</dbReference>
<dbReference type="AlphaFoldDB" id="Q1MR28"/>
<evidence type="ECO:0000313" key="5">
    <source>
        <dbReference type="Proteomes" id="UP000002430"/>
    </source>
</evidence>
<dbReference type="Gene3D" id="1.10.238.10">
    <property type="entry name" value="EF-hand"/>
    <property type="match status" value="1"/>
</dbReference>
<organism evidence="4 5">
    <name type="scientific">Lawsonia intracellularis (strain PHE/MN1-00)</name>
    <dbReference type="NCBI Taxonomy" id="363253"/>
    <lineage>
        <taxon>Bacteria</taxon>
        <taxon>Pseudomonadati</taxon>
        <taxon>Thermodesulfobacteriota</taxon>
        <taxon>Desulfovibrionia</taxon>
        <taxon>Desulfovibrionales</taxon>
        <taxon>Desulfovibrionaceae</taxon>
        <taxon>Lawsonia</taxon>
    </lineage>
</organism>
<gene>
    <name evidence="4" type="ordered locus">LI0494</name>
</gene>
<dbReference type="KEGG" id="lip:LI0494"/>
<evidence type="ECO:0000256" key="2">
    <source>
        <dbReference type="SAM" id="SignalP"/>
    </source>
</evidence>
<feature type="region of interest" description="Disordered" evidence="1">
    <location>
        <begin position="67"/>
        <end position="125"/>
    </location>
</feature>
<dbReference type="InterPro" id="IPR011992">
    <property type="entry name" value="EF-hand-dom_pair"/>
</dbReference>
<dbReference type="eggNOG" id="ENOG5031B5A">
    <property type="taxonomic scope" value="Bacteria"/>
</dbReference>
<feature type="signal peptide" evidence="2">
    <location>
        <begin position="1"/>
        <end position="19"/>
    </location>
</feature>
<evidence type="ECO:0000259" key="3">
    <source>
        <dbReference type="PROSITE" id="PS50222"/>
    </source>
</evidence>
<reference evidence="4 5" key="1">
    <citation type="submission" date="2005-11" db="EMBL/GenBank/DDBJ databases">
        <title>The complete genome sequence of Lawsonia intracellularis: the causative agent of proliferative enteropathy.</title>
        <authorList>
            <person name="Kaur K."/>
            <person name="Zhang Q."/>
            <person name="Beckler D."/>
            <person name="Munir S."/>
            <person name="Li L."/>
            <person name="Kinsley K."/>
            <person name="Herron L."/>
            <person name="Peterson A."/>
            <person name="May B."/>
            <person name="Singh S."/>
            <person name="Gebhart C."/>
            <person name="Kapur V."/>
        </authorList>
    </citation>
    <scope>NUCLEOTIDE SEQUENCE [LARGE SCALE GENOMIC DNA]</scope>
    <source>
        <strain evidence="4 5">PHE/MN1-00</strain>
    </source>
</reference>
<dbReference type="EMBL" id="AM180252">
    <property type="protein sequence ID" value="CAJ54548.1"/>
    <property type="molecule type" value="Genomic_DNA"/>
</dbReference>
<name>Q1MR28_LAWIP</name>
<protein>
    <recommendedName>
        <fullName evidence="3">EF-hand domain-containing protein</fullName>
    </recommendedName>
</protein>